<organism evidence="1 2">
    <name type="scientific">Danaus plexippus plexippus</name>
    <dbReference type="NCBI Taxonomy" id="278856"/>
    <lineage>
        <taxon>Eukaryota</taxon>
        <taxon>Metazoa</taxon>
        <taxon>Ecdysozoa</taxon>
        <taxon>Arthropoda</taxon>
        <taxon>Hexapoda</taxon>
        <taxon>Insecta</taxon>
        <taxon>Pterygota</taxon>
        <taxon>Neoptera</taxon>
        <taxon>Endopterygota</taxon>
        <taxon>Lepidoptera</taxon>
        <taxon>Glossata</taxon>
        <taxon>Ditrysia</taxon>
        <taxon>Papilionoidea</taxon>
        <taxon>Nymphalidae</taxon>
        <taxon>Danainae</taxon>
        <taxon>Danaini</taxon>
        <taxon>Danaina</taxon>
        <taxon>Danaus</taxon>
        <taxon>Danaus</taxon>
    </lineage>
</organism>
<dbReference type="InParanoid" id="A0A212F5W4"/>
<gene>
    <name evidence="1" type="ORF">KGM_211717</name>
</gene>
<dbReference type="EMBL" id="AGBW02010119">
    <property type="protein sequence ID" value="OWR49131.1"/>
    <property type="molecule type" value="Genomic_DNA"/>
</dbReference>
<protein>
    <submittedName>
        <fullName evidence="1">Uncharacterized protein</fullName>
    </submittedName>
</protein>
<dbReference type="KEGG" id="dpl:KGM_211717"/>
<dbReference type="eggNOG" id="ENOG502SV79">
    <property type="taxonomic scope" value="Eukaryota"/>
</dbReference>
<name>A0A212F5W4_DANPL</name>
<sequence>MSEKIVNTIALRPKYIIGPRAKSAGRVSRAFFVLTQNCLESLYWTCCEERFCFDKKIATYTLEDDKPSNGYANMGASLDSVVTSQPINNNHLPQRMVTGREVNELPLHADKLYEVFSKSLIFRDEHELKKGSTESLDELETKSEPDYLSDKPNRTKVYFEDEVDSPVTDFEIMFKDELLANYDMFKIEEEEEERSPEEEGLTMNVAVKKQDVVKPSTVTIKGERKITSPHTIYEYDPISALVVPSNLTLPKIESVKSILRTNSARTLERVESHGKLMKPMLNRVESLKNIDPNKINKVLARVPHRSASFLNIPAHLAPEKPPLTKSKSTVGVPSLADSELKLSSLPDTPIIKSNNLPRFFADSPSLTEYKGETSLQSIKQQSAMLLQNDFSMPRYYGMSKSVENLAVHESKSMPDLRNPVATDKVSKRLVKLRSRLKPLVIRKSSEEKL</sequence>
<reference evidence="1 2" key="1">
    <citation type="journal article" date="2011" name="Cell">
        <title>The monarch butterfly genome yields insights into long-distance migration.</title>
        <authorList>
            <person name="Zhan S."/>
            <person name="Merlin C."/>
            <person name="Boore J.L."/>
            <person name="Reppert S.M."/>
        </authorList>
    </citation>
    <scope>NUCLEOTIDE SEQUENCE [LARGE SCALE GENOMIC DNA]</scope>
    <source>
        <strain evidence="1">F-2</strain>
    </source>
</reference>
<keyword evidence="2" id="KW-1185">Reference proteome</keyword>
<proteinExistence type="predicted"/>
<dbReference type="AlphaFoldDB" id="A0A212F5W4"/>
<dbReference type="FunCoup" id="A0A212F5W4">
    <property type="interactions" value="1"/>
</dbReference>
<dbReference type="Proteomes" id="UP000007151">
    <property type="component" value="Unassembled WGS sequence"/>
</dbReference>
<accession>A0A212F5W4</accession>
<evidence type="ECO:0000313" key="2">
    <source>
        <dbReference type="Proteomes" id="UP000007151"/>
    </source>
</evidence>
<comment type="caution">
    <text evidence="1">The sequence shown here is derived from an EMBL/GenBank/DDBJ whole genome shotgun (WGS) entry which is preliminary data.</text>
</comment>
<evidence type="ECO:0000313" key="1">
    <source>
        <dbReference type="EMBL" id="OWR49131.1"/>
    </source>
</evidence>